<dbReference type="EMBL" id="LR798232">
    <property type="protein sequence ID" value="CAB5212595.1"/>
    <property type="molecule type" value="Genomic_DNA"/>
</dbReference>
<gene>
    <name evidence="1" type="ORF">UFOVP192_35</name>
</gene>
<accession>A0A6J7WFX5</accession>
<organism evidence="1">
    <name type="scientific">uncultured Caudovirales phage</name>
    <dbReference type="NCBI Taxonomy" id="2100421"/>
    <lineage>
        <taxon>Viruses</taxon>
        <taxon>Duplodnaviria</taxon>
        <taxon>Heunggongvirae</taxon>
        <taxon>Uroviricota</taxon>
        <taxon>Caudoviricetes</taxon>
        <taxon>Peduoviridae</taxon>
        <taxon>Maltschvirus</taxon>
        <taxon>Maltschvirus maltsch</taxon>
    </lineage>
</organism>
<proteinExistence type="predicted"/>
<evidence type="ECO:0000313" key="1">
    <source>
        <dbReference type="EMBL" id="CAB5212595.1"/>
    </source>
</evidence>
<reference evidence="1" key="1">
    <citation type="submission" date="2020-05" db="EMBL/GenBank/DDBJ databases">
        <authorList>
            <person name="Chiriac C."/>
            <person name="Salcher M."/>
            <person name="Ghai R."/>
            <person name="Kavagutti S V."/>
        </authorList>
    </citation>
    <scope>NUCLEOTIDE SEQUENCE</scope>
</reference>
<name>A0A6J7WFX5_9CAUD</name>
<protein>
    <submittedName>
        <fullName evidence="1">Uncharacterized protein</fullName>
    </submittedName>
</protein>
<sequence>MALTQVQTGMLGTGAVLQVVQATYGTQVSTTSTTPVATGLTATITPKFATSKILIMVSQNGIGVSGNQYSGYCANLYRNSTGLVTFASSYLYTASTISQGNGCATVNYLDFPATTSATTYSTSMFQQAGGAGNVISQAGSVSTITLMEIAG</sequence>